<dbReference type="Pfam" id="PF01585">
    <property type="entry name" value="G-patch"/>
    <property type="match status" value="1"/>
</dbReference>
<organism evidence="5 6">
    <name type="scientific">Vespula vulgaris</name>
    <name type="common">Yellow jacket</name>
    <name type="synonym">Wasp</name>
    <dbReference type="NCBI Taxonomy" id="7454"/>
    <lineage>
        <taxon>Eukaryota</taxon>
        <taxon>Metazoa</taxon>
        <taxon>Ecdysozoa</taxon>
        <taxon>Arthropoda</taxon>
        <taxon>Hexapoda</taxon>
        <taxon>Insecta</taxon>
        <taxon>Pterygota</taxon>
        <taxon>Neoptera</taxon>
        <taxon>Endopterygota</taxon>
        <taxon>Hymenoptera</taxon>
        <taxon>Apocrita</taxon>
        <taxon>Aculeata</taxon>
        <taxon>Vespoidea</taxon>
        <taxon>Vespidae</taxon>
        <taxon>Vespinae</taxon>
        <taxon>Vespula</taxon>
    </lineage>
</organism>
<evidence type="ECO:0000256" key="3">
    <source>
        <dbReference type="SAM" id="MobiDB-lite"/>
    </source>
</evidence>
<accession>A0A834KWM6</accession>
<dbReference type="InterPro" id="IPR000467">
    <property type="entry name" value="G_patch_dom"/>
</dbReference>
<feature type="compositionally biased region" description="Basic residues" evidence="3">
    <location>
        <begin position="316"/>
        <end position="327"/>
    </location>
</feature>
<dbReference type="GO" id="GO:0005730">
    <property type="term" value="C:nucleolus"/>
    <property type="evidence" value="ECO:0007669"/>
    <property type="project" value="TreeGrafter"/>
</dbReference>
<protein>
    <recommendedName>
        <fullName evidence="1">G patch domain-containing protein 4</fullName>
    </recommendedName>
</protein>
<comment type="caution">
    <text evidence="5">The sequence shown here is derived from an EMBL/GenBank/DDBJ whole genome shotgun (WGS) entry which is preliminary data.</text>
</comment>
<name>A0A834KWM6_VESVU</name>
<reference evidence="5" key="1">
    <citation type="journal article" date="2020" name="G3 (Bethesda)">
        <title>High-Quality Assemblies for Three Invasive Social Wasps from the &lt;i&gt;Vespula&lt;/i&gt; Genus.</title>
        <authorList>
            <person name="Harrop T.W.R."/>
            <person name="Guhlin J."/>
            <person name="McLaughlin G.M."/>
            <person name="Permina E."/>
            <person name="Stockwell P."/>
            <person name="Gilligan J."/>
            <person name="Le Lec M.F."/>
            <person name="Gruber M.A.M."/>
            <person name="Quinn O."/>
            <person name="Lovegrove M."/>
            <person name="Duncan E.J."/>
            <person name="Remnant E.J."/>
            <person name="Van Eeckhoven J."/>
            <person name="Graham B."/>
            <person name="Knapp R.A."/>
            <person name="Langford K.W."/>
            <person name="Kronenberg Z."/>
            <person name="Press M.O."/>
            <person name="Eacker S.M."/>
            <person name="Wilson-Rankin E.E."/>
            <person name="Purcell J."/>
            <person name="Lester P.J."/>
            <person name="Dearden P.K."/>
        </authorList>
    </citation>
    <scope>NUCLEOTIDE SEQUENCE</scope>
    <source>
        <strain evidence="5">Marl-1</strain>
    </source>
</reference>
<dbReference type="Proteomes" id="UP000614350">
    <property type="component" value="Unassembled WGS sequence"/>
</dbReference>
<dbReference type="AlphaFoldDB" id="A0A834KWM6"/>
<dbReference type="EMBL" id="JACSEA010000001">
    <property type="protein sequence ID" value="KAF7412589.1"/>
    <property type="molecule type" value="Genomic_DNA"/>
</dbReference>
<feature type="region of interest" description="Disordered" evidence="3">
    <location>
        <begin position="252"/>
        <end position="284"/>
    </location>
</feature>
<keyword evidence="6" id="KW-1185">Reference proteome</keyword>
<evidence type="ECO:0000259" key="4">
    <source>
        <dbReference type="PROSITE" id="PS50174"/>
    </source>
</evidence>
<dbReference type="GO" id="GO:0003676">
    <property type="term" value="F:nucleic acid binding"/>
    <property type="evidence" value="ECO:0007669"/>
    <property type="project" value="InterPro"/>
</dbReference>
<evidence type="ECO:0000313" key="5">
    <source>
        <dbReference type="EMBL" id="KAF7412589.1"/>
    </source>
</evidence>
<feature type="coiled-coil region" evidence="2">
    <location>
        <begin position="435"/>
        <end position="462"/>
    </location>
</feature>
<evidence type="ECO:0000256" key="2">
    <source>
        <dbReference type="SAM" id="Coils"/>
    </source>
</evidence>
<dbReference type="SMART" id="SM00443">
    <property type="entry name" value="G_patch"/>
    <property type="match status" value="1"/>
</dbReference>
<dbReference type="PANTHER" id="PTHR23149">
    <property type="entry name" value="G PATCH DOMAIN CONTAINING PROTEIN"/>
    <property type="match status" value="1"/>
</dbReference>
<proteinExistence type="predicted"/>
<feature type="domain" description="G-patch" evidence="4">
    <location>
        <begin position="1"/>
        <end position="47"/>
    </location>
</feature>
<evidence type="ECO:0000313" key="6">
    <source>
        <dbReference type="Proteomes" id="UP000614350"/>
    </source>
</evidence>
<feature type="compositionally biased region" description="Basic and acidic residues" evidence="3">
    <location>
        <begin position="339"/>
        <end position="348"/>
    </location>
</feature>
<dbReference type="InterPro" id="IPR050656">
    <property type="entry name" value="PINX1"/>
</dbReference>
<sequence length="513" mass="58596">MANFAKAQLLKYGWTEGKGLGKNENGITEALKPKLKFNSEGVGYKPSEEVHWWQSAFNNAAKNVLITSENDEVSISVIDRNTTLRNLKAKQSRQEQYNNFRKLNVLQDEKLITLEKTNQEKEEEKESIKKIPILTDEELFKACGGRTLHKGARHGVGMNGKLERVANQEKKLMHLMNHLARKRAAKARLEMEEIFAKSGHKVDSNNANATLTAADVSSSKENGFIKSKATIKKEKKNIQHLTRLLTISCNINDNSSSSSSSHTLKSEKSSCRKRKRSKDRRAKVDHGITNDNIFETITSGKVYDIPLPANSLLEKKNKKHKRHHKQNIVKESSSSGSYKESRCCDSKHNSSLKSKTKKSKHQEDSDINIKSPHGSAVKKLKYHNRKIIKLMERMSFDNSNDEHKKNEEDNSNANVTKSQHVFCNHEASRLNLRILKKKKHRLHKKNKEKLNLERRITSIQSQDKLSCIAENLMAINITEDYNNIIEKHLLLKVTLVELSDVKKGVLQLPRQFK</sequence>
<feature type="compositionally biased region" description="Basic residues" evidence="3">
    <location>
        <begin position="271"/>
        <end position="281"/>
    </location>
</feature>
<keyword evidence="2" id="KW-0175">Coiled coil</keyword>
<dbReference type="PANTHER" id="PTHR23149:SF9">
    <property type="entry name" value="G PATCH DOMAIN-CONTAINING PROTEIN 4"/>
    <property type="match status" value="1"/>
</dbReference>
<gene>
    <name evidence="5" type="ORF">HZH66_001485</name>
</gene>
<evidence type="ECO:0000256" key="1">
    <source>
        <dbReference type="ARBA" id="ARBA00040365"/>
    </source>
</evidence>
<feature type="region of interest" description="Disordered" evidence="3">
    <location>
        <begin position="315"/>
        <end position="380"/>
    </location>
</feature>
<dbReference type="PROSITE" id="PS50174">
    <property type="entry name" value="G_PATCH"/>
    <property type="match status" value="1"/>
</dbReference>